<comment type="cofactor">
    <cofactor evidence="2">
        <name>Ca(2+)</name>
        <dbReference type="ChEBI" id="CHEBI:29108"/>
    </cofactor>
</comment>
<gene>
    <name evidence="4" type="ORF">IscW_ISCW011984</name>
</gene>
<dbReference type="EnsemblMetazoa" id="ISCW011984-RA">
    <property type="protein sequence ID" value="ISCW011984-PA"/>
    <property type="gene ID" value="ISCW011984"/>
</dbReference>
<keyword evidence="6" id="KW-1185">Reference proteome</keyword>
<dbReference type="PANTHER" id="PTHR23248:SF9">
    <property type="entry name" value="PHOSPHOLIPID SCRAMBLASE"/>
    <property type="match status" value="1"/>
</dbReference>
<dbReference type="GO" id="GO:0017121">
    <property type="term" value="P:plasma membrane phospholipid scrambling"/>
    <property type="evidence" value="ECO:0000318"/>
    <property type="project" value="GO_Central"/>
</dbReference>
<dbReference type="Pfam" id="PF03803">
    <property type="entry name" value="Scramblase"/>
    <property type="match status" value="1"/>
</dbReference>
<dbReference type="InterPro" id="IPR025659">
    <property type="entry name" value="Tubby-like_C"/>
</dbReference>
<evidence type="ECO:0000256" key="2">
    <source>
        <dbReference type="RuleBase" id="RU363116"/>
    </source>
</evidence>
<comment type="similarity">
    <text evidence="1 2">Belongs to the phospholipid scramblase family.</text>
</comment>
<dbReference type="EMBL" id="ABJB010882748">
    <property type="status" value="NOT_ANNOTATED_CDS"/>
    <property type="molecule type" value="Genomic_DNA"/>
</dbReference>
<dbReference type="VEuPathDB" id="VectorBase:ISCW011984"/>
<evidence type="ECO:0000256" key="3">
    <source>
        <dbReference type="SAM" id="MobiDB-lite"/>
    </source>
</evidence>
<keyword evidence="2" id="KW-0106">Calcium</keyword>
<dbReference type="SUPFAM" id="SSF54518">
    <property type="entry name" value="Tubby C-terminal domain-like"/>
    <property type="match status" value="1"/>
</dbReference>
<dbReference type="EMBL" id="ABJB011011012">
    <property type="status" value="NOT_ANNOTATED_CDS"/>
    <property type="molecule type" value="Genomic_DNA"/>
</dbReference>
<keyword evidence="7" id="KW-1267">Proteomics identification</keyword>
<dbReference type="Proteomes" id="UP000001555">
    <property type="component" value="Unassembled WGS sequence"/>
</dbReference>
<comment type="function">
    <text evidence="2">May mediate accelerated ATP-independent bidirectional transbilayer migration of phospholipids upon binding calcium ions that results in a loss of phospholipid asymmetry in the plasma membrane.</text>
</comment>
<reference evidence="5" key="2">
    <citation type="submission" date="2020-05" db="UniProtKB">
        <authorList>
            <consortium name="EnsemblMetazoa"/>
        </authorList>
    </citation>
    <scope>IDENTIFICATION</scope>
    <source>
        <strain evidence="5">wikel</strain>
    </source>
</reference>
<evidence type="ECO:0000313" key="5">
    <source>
        <dbReference type="EnsemblMetazoa" id="ISCW011984-PA"/>
    </source>
</evidence>
<feature type="compositionally biased region" description="Pro residues" evidence="3">
    <location>
        <begin position="1"/>
        <end position="34"/>
    </location>
</feature>
<dbReference type="VEuPathDB" id="VectorBase:ISCP_036915"/>
<dbReference type="OrthoDB" id="191150at2759"/>
<dbReference type="PaxDb" id="6945-B7QEM2"/>
<dbReference type="GO" id="GO:0005886">
    <property type="term" value="C:plasma membrane"/>
    <property type="evidence" value="ECO:0000318"/>
    <property type="project" value="GO_Central"/>
</dbReference>
<name>B7QEM2_IXOSC</name>
<dbReference type="EMBL" id="ABJB010862106">
    <property type="status" value="NOT_ANNOTATED_CDS"/>
    <property type="molecule type" value="Genomic_DNA"/>
</dbReference>
<dbReference type="AlphaFoldDB" id="B7QEM2"/>
<dbReference type="VEuPathDB" id="VectorBase:ISCI011984"/>
<dbReference type="FunCoup" id="B7QEM2">
    <property type="interactions" value="246"/>
</dbReference>
<evidence type="ECO:0007829" key="7">
    <source>
        <dbReference type="PeptideAtlas" id="B7QEM2"/>
    </source>
</evidence>
<evidence type="ECO:0000313" key="6">
    <source>
        <dbReference type="Proteomes" id="UP000001555"/>
    </source>
</evidence>
<evidence type="ECO:0000256" key="1">
    <source>
        <dbReference type="ARBA" id="ARBA00005350"/>
    </source>
</evidence>
<dbReference type="InterPro" id="IPR005552">
    <property type="entry name" value="Scramblase"/>
</dbReference>
<dbReference type="InParanoid" id="B7QEM2"/>
<keyword evidence="2" id="KW-0564">Palmitate</keyword>
<dbReference type="EMBL" id="ABJB010063797">
    <property type="status" value="NOT_ANNOTATED_CDS"/>
    <property type="molecule type" value="Genomic_DNA"/>
</dbReference>
<dbReference type="PANTHER" id="PTHR23248">
    <property type="entry name" value="PHOSPHOLIPID SCRAMBLASE-RELATED"/>
    <property type="match status" value="1"/>
</dbReference>
<dbReference type="EMBL" id="ABJB010446596">
    <property type="status" value="NOT_ANNOTATED_CDS"/>
    <property type="molecule type" value="Genomic_DNA"/>
</dbReference>
<accession>B7QEM2</accession>
<evidence type="ECO:0000313" key="4">
    <source>
        <dbReference type="EMBL" id="EEC17294.1"/>
    </source>
</evidence>
<sequence length="288" mass="31061">YPPPTQGYPPPSQGYPPPAQGYPPPAQGYPPPGMGYPTPQGDMAYGGPPITQPPSASQGGYPAPEMAPNCPPGLEYLTAIDQLLVKQKVELLEAFLGFETQNKYTIKNSMGQKVYHATEGKQCLGTSCTSPSENVLLGLLILMGELLQSALQSARAPRVQRLEVSAPPGRPIGWVVQEWSILTPQFRVENAAGECVLRIEGPICTMSICGDVEFKVLSKDGSVEVGKISKQWAGLLKEAFTDTDNFGISFPMDLDVHMKAVLLGALFLIDYMFFEKAGNKEQDGPGML</sequence>
<proteinExistence type="evidence at protein level"/>
<feature type="non-terminal residue" evidence="4">
    <location>
        <position position="1"/>
    </location>
</feature>
<protein>
    <recommendedName>
        <fullName evidence="2">Phospholipid scramblase</fullName>
    </recommendedName>
</protein>
<reference evidence="4 6" key="1">
    <citation type="submission" date="2008-03" db="EMBL/GenBank/DDBJ databases">
        <title>Annotation of Ixodes scapularis.</title>
        <authorList>
            <consortium name="Ixodes scapularis Genome Project Consortium"/>
            <person name="Caler E."/>
            <person name="Hannick L.I."/>
            <person name="Bidwell S."/>
            <person name="Joardar V."/>
            <person name="Thiagarajan M."/>
            <person name="Amedeo P."/>
            <person name="Galinsky K.J."/>
            <person name="Schobel S."/>
            <person name="Inman J."/>
            <person name="Hostetler J."/>
            <person name="Miller J."/>
            <person name="Hammond M."/>
            <person name="Megy K."/>
            <person name="Lawson D."/>
            <person name="Kodira C."/>
            <person name="Sutton G."/>
            <person name="Meyer J."/>
            <person name="Hill C.A."/>
            <person name="Birren B."/>
            <person name="Nene V."/>
            <person name="Collins F."/>
            <person name="Alarcon-Chaidez F."/>
            <person name="Wikel S."/>
            <person name="Strausberg R."/>
        </authorList>
    </citation>
    <scope>NUCLEOTIDE SEQUENCE [LARGE SCALE GENOMIC DNA]</scope>
    <source>
        <strain evidence="6">Wikel</strain>
        <strain evidence="4">Wikel colony</strain>
    </source>
</reference>
<keyword evidence="2" id="KW-0449">Lipoprotein</keyword>
<dbReference type="GO" id="GO:0017128">
    <property type="term" value="F:phospholipid scramblase activity"/>
    <property type="evidence" value="ECO:0000318"/>
    <property type="project" value="GO_Central"/>
</dbReference>
<organism>
    <name type="scientific">Ixodes scapularis</name>
    <name type="common">Black-legged tick</name>
    <name type="synonym">Deer tick</name>
    <dbReference type="NCBI Taxonomy" id="6945"/>
    <lineage>
        <taxon>Eukaryota</taxon>
        <taxon>Metazoa</taxon>
        <taxon>Ecdysozoa</taxon>
        <taxon>Arthropoda</taxon>
        <taxon>Chelicerata</taxon>
        <taxon>Arachnida</taxon>
        <taxon>Acari</taxon>
        <taxon>Parasitiformes</taxon>
        <taxon>Ixodida</taxon>
        <taxon>Ixodoidea</taxon>
        <taxon>Ixodidae</taxon>
        <taxon>Ixodinae</taxon>
        <taxon>Ixodes</taxon>
    </lineage>
</organism>
<feature type="region of interest" description="Disordered" evidence="3">
    <location>
        <begin position="1"/>
        <end position="67"/>
    </location>
</feature>
<dbReference type="EMBL" id="DS921674">
    <property type="protein sequence ID" value="EEC17294.1"/>
    <property type="molecule type" value="Genomic_DNA"/>
</dbReference>
<dbReference type="HOGENOM" id="CLU_053024_2_0_1"/>